<evidence type="ECO:0000313" key="4">
    <source>
        <dbReference type="Proteomes" id="UP000274097"/>
    </source>
</evidence>
<organism evidence="2 5">
    <name type="scientific">Teichococcus wenyumeiae</name>
    <dbReference type="NCBI Taxonomy" id="2478470"/>
    <lineage>
        <taxon>Bacteria</taxon>
        <taxon>Pseudomonadati</taxon>
        <taxon>Pseudomonadota</taxon>
        <taxon>Alphaproteobacteria</taxon>
        <taxon>Acetobacterales</taxon>
        <taxon>Roseomonadaceae</taxon>
        <taxon>Roseomonas</taxon>
    </lineage>
</organism>
<dbReference type="InterPro" id="IPR035437">
    <property type="entry name" value="SNase_OB-fold_sf"/>
</dbReference>
<evidence type="ECO:0000313" key="3">
    <source>
        <dbReference type="EMBL" id="RMI25747.1"/>
    </source>
</evidence>
<dbReference type="Gene3D" id="2.40.50.90">
    <property type="match status" value="1"/>
</dbReference>
<reference evidence="2 5" key="1">
    <citation type="submission" date="2018-09" db="EMBL/GenBank/DDBJ databases">
        <title>Roseomonas sp. nov., isolated from feces of Tibetan antelopes in the Qinghai-Tibet plateau, China.</title>
        <authorList>
            <person name="Tian Z."/>
        </authorList>
    </citation>
    <scope>NUCLEOTIDE SEQUENCE [LARGE SCALE GENOMIC DNA]</scope>
    <source>
        <strain evidence="3 4">Z23</strain>
        <strain evidence="2 5">Z24</strain>
    </source>
</reference>
<dbReference type="SUPFAM" id="SSF50199">
    <property type="entry name" value="Staphylococcal nuclease"/>
    <property type="match status" value="1"/>
</dbReference>
<dbReference type="Proteomes" id="UP000278036">
    <property type="component" value="Unassembled WGS sequence"/>
</dbReference>
<keyword evidence="4" id="KW-1185">Reference proteome</keyword>
<dbReference type="PROSITE" id="PS50830">
    <property type="entry name" value="TNASE_3"/>
    <property type="match status" value="1"/>
</dbReference>
<proteinExistence type="predicted"/>
<name>A0A3A9JC00_9PROT</name>
<dbReference type="EMBL" id="RFLX01000004">
    <property type="protein sequence ID" value="RMI25747.1"/>
    <property type="molecule type" value="Genomic_DNA"/>
</dbReference>
<dbReference type="SMART" id="SM00318">
    <property type="entry name" value="SNc"/>
    <property type="match status" value="1"/>
</dbReference>
<dbReference type="InterPro" id="IPR016071">
    <property type="entry name" value="Staphylococal_nuclease_OB-fold"/>
</dbReference>
<evidence type="ECO:0000313" key="5">
    <source>
        <dbReference type="Proteomes" id="UP000278036"/>
    </source>
</evidence>
<dbReference type="Pfam" id="PF00565">
    <property type="entry name" value="SNase"/>
    <property type="match status" value="1"/>
</dbReference>
<feature type="domain" description="TNase-like" evidence="1">
    <location>
        <begin position="70"/>
        <end position="183"/>
    </location>
</feature>
<evidence type="ECO:0000259" key="1">
    <source>
        <dbReference type="PROSITE" id="PS50830"/>
    </source>
</evidence>
<gene>
    <name evidence="2" type="ORF">D6Z83_20925</name>
    <name evidence="3" type="ORF">EBE87_08585</name>
</gene>
<protein>
    <submittedName>
        <fullName evidence="2">Thermonuclease family protein</fullName>
    </submittedName>
</protein>
<accession>A0A3A9JC00</accession>
<sequence>MPGLTLGGVLSRRRIFRSSSHSAPSRWRGALLVAAFSLGAVALAGLGLPANLFGSAPSEQDWTAAAASVRVVDGDTLRLGERTLRLSGLLSPERGLTCRAANGVGFDCGATAAEALARLVQGHDLACRVKGRDGFGRPLGTCQAGGVEVNAALISSGWALAEKAAMQPLEAEARQAGRGLWSHLPGAPEDWQQR</sequence>
<dbReference type="InParanoid" id="A0A3A9JC00"/>
<dbReference type="EMBL" id="RAQU01000173">
    <property type="protein sequence ID" value="RKK02223.1"/>
    <property type="molecule type" value="Genomic_DNA"/>
</dbReference>
<comment type="caution">
    <text evidence="2">The sequence shown here is derived from an EMBL/GenBank/DDBJ whole genome shotgun (WGS) entry which is preliminary data.</text>
</comment>
<evidence type="ECO:0000313" key="2">
    <source>
        <dbReference type="EMBL" id="RKK02223.1"/>
    </source>
</evidence>
<dbReference type="Proteomes" id="UP000274097">
    <property type="component" value="Unassembled WGS sequence"/>
</dbReference>
<dbReference type="AlphaFoldDB" id="A0A3A9JC00"/>